<feature type="transmembrane region" description="Helical" evidence="7">
    <location>
        <begin position="82"/>
        <end position="102"/>
    </location>
</feature>
<feature type="transmembrane region" description="Helical" evidence="7">
    <location>
        <begin position="243"/>
        <end position="261"/>
    </location>
</feature>
<comment type="caution">
    <text evidence="8">The sequence shown here is derived from an EMBL/GenBank/DDBJ whole genome shotgun (WGS) entry which is preliminary data.</text>
</comment>
<evidence type="ECO:0000256" key="7">
    <source>
        <dbReference type="SAM" id="Phobius"/>
    </source>
</evidence>
<comment type="similarity">
    <text evidence="2">Belongs to the UPF0324 family.</text>
</comment>
<dbReference type="Pfam" id="PF03601">
    <property type="entry name" value="Cons_hypoth698"/>
    <property type="match status" value="1"/>
</dbReference>
<keyword evidence="3" id="KW-1003">Cell membrane</keyword>
<evidence type="ECO:0000256" key="6">
    <source>
        <dbReference type="ARBA" id="ARBA00023136"/>
    </source>
</evidence>
<keyword evidence="6 7" id="KW-0472">Membrane</keyword>
<feature type="transmembrane region" description="Helical" evidence="7">
    <location>
        <begin position="176"/>
        <end position="196"/>
    </location>
</feature>
<accession>A0A928WZT2</accession>
<dbReference type="Proteomes" id="UP000615026">
    <property type="component" value="Unassembled WGS sequence"/>
</dbReference>
<dbReference type="GO" id="GO:0005886">
    <property type="term" value="C:plasma membrane"/>
    <property type="evidence" value="ECO:0007669"/>
    <property type="project" value="UniProtKB-SubCell"/>
</dbReference>
<feature type="transmembrane region" description="Helical" evidence="7">
    <location>
        <begin position="25"/>
        <end position="46"/>
    </location>
</feature>
<dbReference type="PANTHER" id="PTHR30106:SF2">
    <property type="entry name" value="UPF0324 INNER MEMBRANE PROTEIN YEIH"/>
    <property type="match status" value="1"/>
</dbReference>
<feature type="transmembrane region" description="Helical" evidence="7">
    <location>
        <begin position="281"/>
        <end position="300"/>
    </location>
</feature>
<feature type="transmembrane region" description="Helical" evidence="7">
    <location>
        <begin position="145"/>
        <end position="164"/>
    </location>
</feature>
<organism evidence="8 9">
    <name type="scientific">Leptolyngbya cf. ectocarpi LEGE 11479</name>
    <dbReference type="NCBI Taxonomy" id="1828722"/>
    <lineage>
        <taxon>Bacteria</taxon>
        <taxon>Bacillati</taxon>
        <taxon>Cyanobacteriota</taxon>
        <taxon>Cyanophyceae</taxon>
        <taxon>Leptolyngbyales</taxon>
        <taxon>Leptolyngbyaceae</taxon>
        <taxon>Leptolyngbya group</taxon>
        <taxon>Leptolyngbya</taxon>
    </lineage>
</organism>
<gene>
    <name evidence="8" type="ORF">IQ260_01165</name>
</gene>
<feature type="transmembrane region" description="Helical" evidence="7">
    <location>
        <begin position="208"/>
        <end position="231"/>
    </location>
</feature>
<dbReference type="EMBL" id="JADEXP010000004">
    <property type="protein sequence ID" value="MBE9065256.1"/>
    <property type="molecule type" value="Genomic_DNA"/>
</dbReference>
<keyword evidence="9" id="KW-1185">Reference proteome</keyword>
<dbReference type="PANTHER" id="PTHR30106">
    <property type="entry name" value="INNER MEMBRANE PROTEIN YEIH-RELATED"/>
    <property type="match status" value="1"/>
</dbReference>
<comment type="subcellular location">
    <subcellularLocation>
        <location evidence="1">Cell membrane</location>
        <topology evidence="1">Multi-pass membrane protein</topology>
    </subcellularLocation>
</comment>
<sequence length="342" mass="37338">MDPQSLNGDIPSGNLLKFLFGSARWLNRLHGIFFVSLFSLASYHISSFEIMKSLRISPVMVGLILGALYANSFGKDLPSEWIPGIVCCKNEILNIAIIFYGFKLTVQDLFQVGLGGFLASLFIVTSTFFIAFFFGRYCFKLDYELSLLIAAGSSICGSAAILATSSILKSKSYKNTIAVAITFVFGTAGMFLFPLFYRLGWLPINEHIFGIFLGAALPSVGNVAAAGSAISEVVTQNAIIIKMIRVMLLVPFLLLLGLLTSKKSMGGDYDTPLNVQRKSKVVIPWFAILFIVMIGMNSWFRPPLGVVNFINHADKFCLTMAMTALGIETSANKIQGIGLNLI</sequence>
<protein>
    <submittedName>
        <fullName evidence="8">Sulfate exporter family transporter</fullName>
    </submittedName>
</protein>
<name>A0A928WZT2_LEPEC</name>
<evidence type="ECO:0000313" key="9">
    <source>
        <dbReference type="Proteomes" id="UP000615026"/>
    </source>
</evidence>
<evidence type="ECO:0000256" key="5">
    <source>
        <dbReference type="ARBA" id="ARBA00022989"/>
    </source>
</evidence>
<feature type="transmembrane region" description="Helical" evidence="7">
    <location>
        <begin position="109"/>
        <end position="133"/>
    </location>
</feature>
<proteinExistence type="inferred from homology"/>
<dbReference type="InterPro" id="IPR018383">
    <property type="entry name" value="UPF0324_pro"/>
</dbReference>
<evidence type="ECO:0000256" key="1">
    <source>
        <dbReference type="ARBA" id="ARBA00004651"/>
    </source>
</evidence>
<reference evidence="8" key="1">
    <citation type="submission" date="2020-10" db="EMBL/GenBank/DDBJ databases">
        <authorList>
            <person name="Castelo-Branco R."/>
            <person name="Eusebio N."/>
            <person name="Adriana R."/>
            <person name="Vieira A."/>
            <person name="Brugerolle De Fraissinette N."/>
            <person name="Rezende De Castro R."/>
            <person name="Schneider M.P."/>
            <person name="Vasconcelos V."/>
            <person name="Leao P.N."/>
        </authorList>
    </citation>
    <scope>NUCLEOTIDE SEQUENCE</scope>
    <source>
        <strain evidence="8">LEGE 11479</strain>
    </source>
</reference>
<evidence type="ECO:0000256" key="3">
    <source>
        <dbReference type="ARBA" id="ARBA00022475"/>
    </source>
</evidence>
<evidence type="ECO:0000313" key="8">
    <source>
        <dbReference type="EMBL" id="MBE9065256.1"/>
    </source>
</evidence>
<evidence type="ECO:0000256" key="4">
    <source>
        <dbReference type="ARBA" id="ARBA00022692"/>
    </source>
</evidence>
<feature type="transmembrane region" description="Helical" evidence="7">
    <location>
        <begin position="53"/>
        <end position="70"/>
    </location>
</feature>
<keyword evidence="4 7" id="KW-0812">Transmembrane</keyword>
<dbReference type="AlphaFoldDB" id="A0A928WZT2"/>
<keyword evidence="5 7" id="KW-1133">Transmembrane helix</keyword>
<feature type="non-terminal residue" evidence="8">
    <location>
        <position position="342"/>
    </location>
</feature>
<evidence type="ECO:0000256" key="2">
    <source>
        <dbReference type="ARBA" id="ARBA00007977"/>
    </source>
</evidence>